<dbReference type="AlphaFoldDB" id="C0EG53"/>
<feature type="chain" id="PRO_5005666650" description="alpha-L-rhamnosidase" evidence="5">
    <location>
        <begin position="32"/>
        <end position="1268"/>
    </location>
</feature>
<dbReference type="InterPro" id="IPR013783">
    <property type="entry name" value="Ig-like_fold"/>
</dbReference>
<dbReference type="SUPFAM" id="SSF48208">
    <property type="entry name" value="Six-hairpin glycosidases"/>
    <property type="match status" value="1"/>
</dbReference>
<dbReference type="Pfam" id="PF17390">
    <property type="entry name" value="Bac_rhamnosid_C"/>
    <property type="match status" value="1"/>
</dbReference>
<dbReference type="InterPro" id="IPR016007">
    <property type="entry name" value="Alpha_rhamnosid"/>
</dbReference>
<reference evidence="10 11" key="1">
    <citation type="submission" date="2009-01" db="EMBL/GenBank/DDBJ databases">
        <authorList>
            <person name="Fulton L."/>
            <person name="Clifton S."/>
            <person name="Fulton B."/>
            <person name="Xu J."/>
            <person name="Minx P."/>
            <person name="Pepin K.H."/>
            <person name="Johnson M."/>
            <person name="Bhonagiri V."/>
            <person name="Nash W.E."/>
            <person name="Mardis E.R."/>
            <person name="Wilson R.K."/>
        </authorList>
    </citation>
    <scope>NUCLEOTIDE SEQUENCE [LARGE SCALE GENOMIC DNA]</scope>
    <source>
        <strain evidence="10 11">DSM 5476</strain>
    </source>
</reference>
<dbReference type="Pfam" id="PF08531">
    <property type="entry name" value="Bac_rhamnosid_N"/>
    <property type="match status" value="1"/>
</dbReference>
<dbReference type="EC" id="3.2.1.40" evidence="2"/>
<evidence type="ECO:0000256" key="2">
    <source>
        <dbReference type="ARBA" id="ARBA00012652"/>
    </source>
</evidence>
<dbReference type="InterPro" id="IPR012341">
    <property type="entry name" value="6hp_glycosidase-like_sf"/>
</dbReference>
<comment type="caution">
    <text evidence="10">The sequence shown here is derived from an EMBL/GenBank/DDBJ whole genome shotgun (WGS) entry which is preliminary data.</text>
</comment>
<dbReference type="InterPro" id="IPR008928">
    <property type="entry name" value="6-hairpin_glycosidase_sf"/>
</dbReference>
<feature type="domain" description="Alpha-L-rhamnosidase concanavalin-like" evidence="6">
    <location>
        <begin position="402"/>
        <end position="500"/>
    </location>
</feature>
<name>C0EG53_9FIRM</name>
<feature type="domain" description="Bacterial alpha-L-rhamnosidase N-terminal" evidence="7">
    <location>
        <begin position="170"/>
        <end position="342"/>
    </location>
</feature>
<organism evidence="10 11">
    <name type="scientific">[Clostridium] methylpentosum DSM 5476</name>
    <dbReference type="NCBI Taxonomy" id="537013"/>
    <lineage>
        <taxon>Bacteria</taxon>
        <taxon>Bacillati</taxon>
        <taxon>Bacillota</taxon>
        <taxon>Clostridia</taxon>
        <taxon>Eubacteriales</taxon>
        <taxon>Oscillospiraceae</taxon>
        <taxon>Oscillospiraceae incertae sedis</taxon>
    </lineage>
</organism>
<dbReference type="STRING" id="537013.CLOSTMETH_02845"/>
<evidence type="ECO:0000256" key="5">
    <source>
        <dbReference type="SAM" id="SignalP"/>
    </source>
</evidence>
<dbReference type="InterPro" id="IPR035396">
    <property type="entry name" value="Bac_rhamnosid6H"/>
</dbReference>
<keyword evidence="3" id="KW-0378">Hydrolase</keyword>
<feature type="domain" description="Alpha-L-rhamnosidase C-terminal" evidence="9">
    <location>
        <begin position="880"/>
        <end position="954"/>
    </location>
</feature>
<accession>C0EG53</accession>
<dbReference type="GO" id="GO:0005975">
    <property type="term" value="P:carbohydrate metabolic process"/>
    <property type="evidence" value="ECO:0007669"/>
    <property type="project" value="InterPro"/>
</dbReference>
<dbReference type="Gene3D" id="1.50.10.10">
    <property type="match status" value="1"/>
</dbReference>
<dbReference type="InterPro" id="IPR013737">
    <property type="entry name" value="Bac_rhamnosid_N"/>
</dbReference>
<evidence type="ECO:0000256" key="4">
    <source>
        <dbReference type="SAM" id="Phobius"/>
    </source>
</evidence>
<reference evidence="10 11" key="2">
    <citation type="submission" date="2009-02" db="EMBL/GenBank/DDBJ databases">
        <title>Draft genome sequence of Clostridium methylpentosum (DSM 5476).</title>
        <authorList>
            <person name="Sudarsanam P."/>
            <person name="Ley R."/>
            <person name="Guruge J."/>
            <person name="Turnbaugh P.J."/>
            <person name="Mahowald M."/>
            <person name="Liep D."/>
            <person name="Gordon J."/>
        </authorList>
    </citation>
    <scope>NUCLEOTIDE SEQUENCE [LARGE SCALE GENOMIC DNA]</scope>
    <source>
        <strain evidence="10 11">DSM 5476</strain>
    </source>
</reference>
<keyword evidence="4" id="KW-0472">Membrane</keyword>
<dbReference type="InterPro" id="IPR008902">
    <property type="entry name" value="Rhamnosid_concanavalin"/>
</dbReference>
<feature type="domain" description="Alpha-L-rhamnosidase six-hairpin glycosidase" evidence="8">
    <location>
        <begin position="517"/>
        <end position="878"/>
    </location>
</feature>
<evidence type="ECO:0000259" key="8">
    <source>
        <dbReference type="Pfam" id="PF17389"/>
    </source>
</evidence>
<sequence>MKIFNKKKALALLLSATMAVTIAGSSISAMAVPASSTEIEYLRVNYMENPLGIDKDDVRFSWAMDSNLIGQNQKAYQIVVTKDNANGAVVWDSGRVEDDKSVAVRYDGPALELETRYYWTVSVTDATGTVTKSAPSYFDTGCDFTQADWIVAGRQEAGAPMFRTQKTLSKSVESAKLYISSLGIYNAYVNGQEVLAGEVDDTFNPGWTDYFHYVNYQTYDITDYIDDSELAIGVMVGNGWYAGNIGTVANYQSIGDPDVSELALIAKAVVTYTDGTKEVISTNTTDWKSSDESPVLSNDFFDGTSYDARIAAQVAGWNDIGYDVSGWDEVAKFDYTGELRPSSKAAASVDETTTHQPIGGEDCFKYSQIEKPVSEGGTSEYATGHVVKQPVDTTGDMTIQPGETLILDMGQNKAGVMDLTASAAAGTTMKIRHAEMLNDGKLNPEIEKGGSDGPKGSIYTVALTSAKVTDQYTFAGTGDEVFEPDFTFHGFRYVEITADAEVTIKRAESKTITSVTDQTGYLETSDPSVNQLVQNTLWSQRSNYLSIPTDCPQRAERVGWTGDAQLFAQTGLYNFDATAFFENYIDVMNQSNSNNGGFYSAIMPTGFVGFFASMVSCGWSDAGVIIPWTVYQQTGDLTTIEKSYDYMTSYMQRVYEQGYSSPMFGDWLGLYPASTPYLNAVYEIYCTQLMEKMAGLIGETEDAATYAAKYLELKEKFMEKYVDENGNVLSATADGGGVSNHGYPYIDNAQTALLWALKCGLYDTQAQKETYVENLVKNIKNENGAVRPEYGENTLSVGFLGVNVLLPILSEVGEAETAYALLMQDELPSWLYSVKNGATTIWERWNSYSVDNSFGDAGMNSFNHYSYGACLEWMYQYMVGIKQSATTPGFKEFILQPTVDTQSQITYANGRYDSNYGEIVSNWTADGNGNLTSYSAVVPANTTATLYLPVNADAVSDFQGIDGITFLGMTTNNGQQVAAFSLSSGGFDFSIQDGKLSVAAGEGYVTPTQANKTILSQVIAYAQTQKDSDEFENVIPMVQESFTAALENAKSVNTNLMASQEEVDGAWKALMNEIHKLGFVKGSKTNLNTLIEVGESYNLDNYVEQGKAEFTAALATAKTVYNDGNAMQDEVDSAASELLNAMVNLRLRADKSLLEKTLVETEVADLSSYTEQSVDAYNAARAEAEAVFADNNLTESDQDVVNRAADNLKAAYDALTRLDVGQAATVAGDTALSTSGRNVKTGESSPIAVAVAVAALAATAFVVSKKRR</sequence>
<dbReference type="PANTHER" id="PTHR33307:SF6">
    <property type="entry name" value="ALPHA-RHAMNOSIDASE (EUROFUNG)-RELATED"/>
    <property type="match status" value="1"/>
</dbReference>
<dbReference type="Gene3D" id="2.60.420.10">
    <property type="entry name" value="Maltose phosphorylase, domain 3"/>
    <property type="match status" value="1"/>
</dbReference>
<dbReference type="Gene3D" id="2.60.40.10">
    <property type="entry name" value="Immunoglobulins"/>
    <property type="match status" value="1"/>
</dbReference>
<evidence type="ECO:0000259" key="6">
    <source>
        <dbReference type="Pfam" id="PF05592"/>
    </source>
</evidence>
<feature type="signal peptide" evidence="5">
    <location>
        <begin position="1"/>
        <end position="31"/>
    </location>
</feature>
<keyword evidence="5" id="KW-0732">Signal</keyword>
<dbReference type="eggNOG" id="COG1196">
    <property type="taxonomic scope" value="Bacteria"/>
</dbReference>
<dbReference type="Gene3D" id="2.60.120.260">
    <property type="entry name" value="Galactose-binding domain-like"/>
    <property type="match status" value="2"/>
</dbReference>
<dbReference type="InterPro" id="IPR035398">
    <property type="entry name" value="Bac_rhamnosid_C"/>
</dbReference>
<keyword evidence="4" id="KW-1133">Transmembrane helix</keyword>
<feature type="transmembrane region" description="Helical" evidence="4">
    <location>
        <begin position="1247"/>
        <end position="1264"/>
    </location>
</feature>
<dbReference type="Gene3D" id="1.20.1270.90">
    <property type="entry name" value="AF1782-like"/>
    <property type="match status" value="3"/>
</dbReference>
<evidence type="ECO:0000313" key="10">
    <source>
        <dbReference type="EMBL" id="EEG29574.1"/>
    </source>
</evidence>
<dbReference type="eggNOG" id="COG3408">
    <property type="taxonomic scope" value="Bacteria"/>
</dbReference>
<evidence type="ECO:0000313" key="11">
    <source>
        <dbReference type="Proteomes" id="UP000003340"/>
    </source>
</evidence>
<dbReference type="Pfam" id="PF17389">
    <property type="entry name" value="Bac_rhamnosid6H"/>
    <property type="match status" value="1"/>
</dbReference>
<dbReference type="HOGENOM" id="CLU_002926_3_1_9"/>
<evidence type="ECO:0000259" key="7">
    <source>
        <dbReference type="Pfam" id="PF08531"/>
    </source>
</evidence>
<dbReference type="Pfam" id="PF07554">
    <property type="entry name" value="FIVAR"/>
    <property type="match status" value="3"/>
</dbReference>
<dbReference type="Pfam" id="PF25788">
    <property type="entry name" value="Ig_Rha78A_N"/>
    <property type="match status" value="1"/>
</dbReference>
<dbReference type="Proteomes" id="UP000003340">
    <property type="component" value="Unassembled WGS sequence"/>
</dbReference>
<comment type="catalytic activity">
    <reaction evidence="1">
        <text>Hydrolysis of terminal non-reducing alpha-L-rhamnose residues in alpha-L-rhamnosides.</text>
        <dbReference type="EC" id="3.2.1.40"/>
    </reaction>
</comment>
<proteinExistence type="predicted"/>
<dbReference type="EMBL" id="ACEC01000095">
    <property type="protein sequence ID" value="EEG29574.1"/>
    <property type="molecule type" value="Genomic_DNA"/>
</dbReference>
<evidence type="ECO:0000259" key="9">
    <source>
        <dbReference type="Pfam" id="PF17390"/>
    </source>
</evidence>
<dbReference type="Pfam" id="PF05592">
    <property type="entry name" value="Bac_rhamnosid"/>
    <property type="match status" value="1"/>
</dbReference>
<keyword evidence="11" id="KW-1185">Reference proteome</keyword>
<dbReference type="PANTHER" id="PTHR33307">
    <property type="entry name" value="ALPHA-RHAMNOSIDASE (EUROFUNG)"/>
    <property type="match status" value="1"/>
</dbReference>
<evidence type="ECO:0000256" key="1">
    <source>
        <dbReference type="ARBA" id="ARBA00001445"/>
    </source>
</evidence>
<gene>
    <name evidence="10" type="ORF">CLOSTMETH_02845</name>
</gene>
<protein>
    <recommendedName>
        <fullName evidence="2">alpha-L-rhamnosidase</fullName>
        <ecNumber evidence="2">3.2.1.40</ecNumber>
    </recommendedName>
</protein>
<keyword evidence="4" id="KW-0812">Transmembrane</keyword>
<evidence type="ECO:0000256" key="3">
    <source>
        <dbReference type="ARBA" id="ARBA00022801"/>
    </source>
</evidence>
<dbReference type="GO" id="GO:0030596">
    <property type="term" value="F:alpha-L-rhamnosidase activity"/>
    <property type="evidence" value="ECO:0007669"/>
    <property type="project" value="UniProtKB-EC"/>
</dbReference>